<dbReference type="AlphaFoldDB" id="A0A8S9YC58"/>
<evidence type="ECO:0000259" key="3">
    <source>
        <dbReference type="SMART" id="SM00645"/>
    </source>
</evidence>
<dbReference type="InterPro" id="IPR039417">
    <property type="entry name" value="Peptidase_C1A_papain-like"/>
</dbReference>
<comment type="similarity">
    <text evidence="1">Belongs to the peptidase C1 family.</text>
</comment>
<dbReference type="OrthoDB" id="387093at2759"/>
<keyword evidence="5" id="KW-1185">Reference proteome</keyword>
<dbReference type="InterPro" id="IPR025660">
    <property type="entry name" value="Pept_his_AS"/>
</dbReference>
<dbReference type="GO" id="GO:0008234">
    <property type="term" value="F:cysteine-type peptidase activity"/>
    <property type="evidence" value="ECO:0007669"/>
    <property type="project" value="InterPro"/>
</dbReference>
<dbReference type="Pfam" id="PF00112">
    <property type="entry name" value="Peptidase_C1"/>
    <property type="match status" value="1"/>
</dbReference>
<accession>A0A8S9YC58</accession>
<dbReference type="PANTHER" id="PTHR12411">
    <property type="entry name" value="CYSTEINE PROTEASE FAMILY C1-RELATED"/>
    <property type="match status" value="1"/>
</dbReference>
<feature type="non-terminal residue" evidence="4">
    <location>
        <position position="1"/>
    </location>
</feature>
<dbReference type="PROSITE" id="PS00640">
    <property type="entry name" value="THIOL_PROTEASE_ASN"/>
    <property type="match status" value="1"/>
</dbReference>
<evidence type="ECO:0000313" key="4">
    <source>
        <dbReference type="EMBL" id="KAF7233879.1"/>
    </source>
</evidence>
<dbReference type="InterPro" id="IPR013128">
    <property type="entry name" value="Peptidase_C1A"/>
</dbReference>
<organism evidence="4 5">
    <name type="scientific">Paragonimus skrjabini miyazakii</name>
    <dbReference type="NCBI Taxonomy" id="59628"/>
    <lineage>
        <taxon>Eukaryota</taxon>
        <taxon>Metazoa</taxon>
        <taxon>Spiralia</taxon>
        <taxon>Lophotrochozoa</taxon>
        <taxon>Platyhelminthes</taxon>
        <taxon>Trematoda</taxon>
        <taxon>Digenea</taxon>
        <taxon>Plagiorchiida</taxon>
        <taxon>Troglotremata</taxon>
        <taxon>Troglotrematidae</taxon>
        <taxon>Paragonimus</taxon>
    </lineage>
</organism>
<dbReference type="InterPro" id="IPR038765">
    <property type="entry name" value="Papain-like_cys_pep_sf"/>
</dbReference>
<keyword evidence="2" id="KW-1015">Disulfide bond</keyword>
<dbReference type="SUPFAM" id="SSF54001">
    <property type="entry name" value="Cysteine proteinases"/>
    <property type="match status" value="1"/>
</dbReference>
<evidence type="ECO:0000256" key="1">
    <source>
        <dbReference type="ARBA" id="ARBA00008455"/>
    </source>
</evidence>
<feature type="domain" description="Peptidase C1A papain C-terminal" evidence="3">
    <location>
        <begin position="1"/>
        <end position="161"/>
    </location>
</feature>
<name>A0A8S9YC58_9TREM</name>
<dbReference type="GO" id="GO:0006508">
    <property type="term" value="P:proteolysis"/>
    <property type="evidence" value="ECO:0007669"/>
    <property type="project" value="InterPro"/>
</dbReference>
<dbReference type="Proteomes" id="UP000822476">
    <property type="component" value="Unassembled WGS sequence"/>
</dbReference>
<proteinExistence type="inferred from homology"/>
<dbReference type="PROSITE" id="PS00639">
    <property type="entry name" value="THIOL_PROTEASE_HIS"/>
    <property type="match status" value="1"/>
</dbReference>
<evidence type="ECO:0000256" key="2">
    <source>
        <dbReference type="ARBA" id="ARBA00023157"/>
    </source>
</evidence>
<sequence length="163" mass="18022">QLVDCDTVDNGCNGGWPPSTYGEVKRLGGLQRQQDYPYVGVEQTCRMDKSKILAKIDGSIVLEKDEKKQAAWLAEHGPVASTLNANYLQYYESGISHPSRSECNPEGLNHAVLTVGYGTENRVPYWIIKNSWGDAWGEGGYFRLYRGDGTCGIEKVVSSATIR</sequence>
<dbReference type="InterPro" id="IPR025661">
    <property type="entry name" value="Pept_asp_AS"/>
</dbReference>
<protein>
    <recommendedName>
        <fullName evidence="3">Peptidase C1A papain C-terminal domain-containing protein</fullName>
    </recommendedName>
</protein>
<dbReference type="InterPro" id="IPR000668">
    <property type="entry name" value="Peptidase_C1A_C"/>
</dbReference>
<dbReference type="EMBL" id="JTDE01016332">
    <property type="protein sequence ID" value="KAF7233879.1"/>
    <property type="molecule type" value="Genomic_DNA"/>
</dbReference>
<evidence type="ECO:0000313" key="5">
    <source>
        <dbReference type="Proteomes" id="UP000822476"/>
    </source>
</evidence>
<gene>
    <name evidence="4" type="ORF">EG68_12581</name>
</gene>
<dbReference type="Gene3D" id="3.90.70.10">
    <property type="entry name" value="Cysteine proteinases"/>
    <property type="match status" value="1"/>
</dbReference>
<dbReference type="SMART" id="SM00645">
    <property type="entry name" value="Pept_C1"/>
    <property type="match status" value="1"/>
</dbReference>
<comment type="caution">
    <text evidence="4">The sequence shown here is derived from an EMBL/GenBank/DDBJ whole genome shotgun (WGS) entry which is preliminary data.</text>
</comment>
<dbReference type="CDD" id="cd02248">
    <property type="entry name" value="Peptidase_C1A"/>
    <property type="match status" value="1"/>
</dbReference>
<reference evidence="4" key="1">
    <citation type="submission" date="2019-07" db="EMBL/GenBank/DDBJ databases">
        <title>Annotation for the trematode Paragonimus miyazaki's.</title>
        <authorList>
            <person name="Choi Y.-J."/>
        </authorList>
    </citation>
    <scope>NUCLEOTIDE SEQUENCE</scope>
    <source>
        <strain evidence="4">Japan</strain>
    </source>
</reference>